<gene>
    <name evidence="1" type="ORF">I5L79_15380</name>
</gene>
<dbReference type="RefSeq" id="WP_196955951.1">
    <property type="nucleotide sequence ID" value="NZ_JADWYK010000009.1"/>
</dbReference>
<dbReference type="Proteomes" id="UP000601099">
    <property type="component" value="Unassembled WGS sequence"/>
</dbReference>
<comment type="caution">
    <text evidence="1">The sequence shown here is derived from an EMBL/GenBank/DDBJ whole genome shotgun (WGS) entry which is preliminary data.</text>
</comment>
<evidence type="ECO:0000313" key="2">
    <source>
        <dbReference type="Proteomes" id="UP000601099"/>
    </source>
</evidence>
<keyword evidence="2" id="KW-1185">Reference proteome</keyword>
<name>A0ABS0L4B8_9BACT</name>
<accession>A0ABS0L4B8</accession>
<organism evidence="1 2">
    <name type="scientific">Hymenobacter guriensis</name>
    <dbReference type="NCBI Taxonomy" id="2793065"/>
    <lineage>
        <taxon>Bacteria</taxon>
        <taxon>Pseudomonadati</taxon>
        <taxon>Bacteroidota</taxon>
        <taxon>Cytophagia</taxon>
        <taxon>Cytophagales</taxon>
        <taxon>Hymenobacteraceae</taxon>
        <taxon>Hymenobacter</taxon>
    </lineage>
</organism>
<reference evidence="1 2" key="1">
    <citation type="submission" date="2020-11" db="EMBL/GenBank/DDBJ databases">
        <title>Hymenobacter sp.</title>
        <authorList>
            <person name="Kim M.K."/>
        </authorList>
    </citation>
    <scope>NUCLEOTIDE SEQUENCE [LARGE SCALE GENOMIC DNA]</scope>
    <source>
        <strain evidence="1 2">BT594</strain>
    </source>
</reference>
<evidence type="ECO:0000313" key="1">
    <source>
        <dbReference type="EMBL" id="MBG8554937.1"/>
    </source>
</evidence>
<dbReference type="EMBL" id="JADWYK010000009">
    <property type="protein sequence ID" value="MBG8554937.1"/>
    <property type="molecule type" value="Genomic_DNA"/>
</dbReference>
<sequence>MTVLEGSKTRMPTDAKALLPPREYEDKQRVVELIPFQWCFSGNYQPTTNFTTLSSLSYIMCKISAFID</sequence>
<protein>
    <submittedName>
        <fullName evidence="1">Uncharacterized protein</fullName>
    </submittedName>
</protein>
<proteinExistence type="predicted"/>